<evidence type="ECO:0000313" key="1">
    <source>
        <dbReference type="EMBL" id="GFR24654.1"/>
    </source>
</evidence>
<dbReference type="EMBL" id="BMAO01028438">
    <property type="protein sequence ID" value="GFR24654.1"/>
    <property type="molecule type" value="Genomic_DNA"/>
</dbReference>
<gene>
    <name evidence="1" type="primary">NCL1_42452</name>
    <name evidence="1" type="ORF">TNCT_230151</name>
</gene>
<reference evidence="1" key="1">
    <citation type="submission" date="2020-07" db="EMBL/GenBank/DDBJ databases">
        <title>Multicomponent nature underlies the extraordinary mechanical properties of spider dragline silk.</title>
        <authorList>
            <person name="Kono N."/>
            <person name="Nakamura H."/>
            <person name="Mori M."/>
            <person name="Yoshida Y."/>
            <person name="Ohtoshi R."/>
            <person name="Malay A.D."/>
            <person name="Moran D.A.P."/>
            <person name="Tomita M."/>
            <person name="Numata K."/>
            <person name="Arakawa K."/>
        </authorList>
    </citation>
    <scope>NUCLEOTIDE SEQUENCE</scope>
</reference>
<sequence length="72" mass="8254">MSTDALEKIKSKRSVLRKLTTLVNKVEVKLNSGEENDESELHEDYEIILDRAKNGKRNNSERGVSGKMFKDM</sequence>
<protein>
    <submittedName>
        <fullName evidence="1">Uncharacterized protein</fullName>
    </submittedName>
</protein>
<proteinExistence type="predicted"/>
<name>A0A8X6LYG2_TRICU</name>
<dbReference type="Proteomes" id="UP000887116">
    <property type="component" value="Unassembled WGS sequence"/>
</dbReference>
<keyword evidence="2" id="KW-1185">Reference proteome</keyword>
<dbReference type="AlphaFoldDB" id="A0A8X6LYG2"/>
<organism evidence="1 2">
    <name type="scientific">Trichonephila clavata</name>
    <name type="common">Joro spider</name>
    <name type="synonym">Nephila clavata</name>
    <dbReference type="NCBI Taxonomy" id="2740835"/>
    <lineage>
        <taxon>Eukaryota</taxon>
        <taxon>Metazoa</taxon>
        <taxon>Ecdysozoa</taxon>
        <taxon>Arthropoda</taxon>
        <taxon>Chelicerata</taxon>
        <taxon>Arachnida</taxon>
        <taxon>Araneae</taxon>
        <taxon>Araneomorphae</taxon>
        <taxon>Entelegynae</taxon>
        <taxon>Araneoidea</taxon>
        <taxon>Nephilidae</taxon>
        <taxon>Trichonephila</taxon>
    </lineage>
</organism>
<evidence type="ECO:0000313" key="2">
    <source>
        <dbReference type="Proteomes" id="UP000887116"/>
    </source>
</evidence>
<comment type="caution">
    <text evidence="1">The sequence shown here is derived from an EMBL/GenBank/DDBJ whole genome shotgun (WGS) entry which is preliminary data.</text>
</comment>
<accession>A0A8X6LYG2</accession>